<feature type="transmembrane region" description="Helical" evidence="1">
    <location>
        <begin position="12"/>
        <end position="31"/>
    </location>
</feature>
<keyword evidence="1" id="KW-1133">Transmembrane helix</keyword>
<dbReference type="InterPro" id="IPR019962">
    <property type="entry name" value="CHP03663"/>
</dbReference>
<gene>
    <name evidence="2" type="ORF">RZN69_16335</name>
</gene>
<feature type="transmembrane region" description="Helical" evidence="1">
    <location>
        <begin position="341"/>
        <end position="359"/>
    </location>
</feature>
<dbReference type="PANTHER" id="PTHR41710">
    <property type="entry name" value="GLYCOSYL TRANSFERASE, FAMILY 39"/>
    <property type="match status" value="1"/>
</dbReference>
<organism evidence="2 3">
    <name type="scientific">Rubellicoccus peritrichatus</name>
    <dbReference type="NCBI Taxonomy" id="3080537"/>
    <lineage>
        <taxon>Bacteria</taxon>
        <taxon>Pseudomonadati</taxon>
        <taxon>Verrucomicrobiota</taxon>
        <taxon>Opitutia</taxon>
        <taxon>Puniceicoccales</taxon>
        <taxon>Cerasicoccaceae</taxon>
        <taxon>Rubellicoccus</taxon>
    </lineage>
</organism>
<dbReference type="Proteomes" id="UP001304300">
    <property type="component" value="Chromosome"/>
</dbReference>
<feature type="transmembrane region" description="Helical" evidence="1">
    <location>
        <begin position="96"/>
        <end position="114"/>
    </location>
</feature>
<name>A0AAQ3L6G3_9BACT</name>
<proteinExistence type="predicted"/>
<sequence length="518" mass="57856">MSAFLKSAVFGRFAFCLGVILILGTAGFLYLDDLGERPVHFDEATGARILADRIESGSYHFDPNHFHGPLLSMVSAPVVSLLQDETTWETLSITSLRISVALLALLTVSGAFYLERFGKRGDGLAAAAFVATSPLLAYYGTMYIHEPVFTACGLLSVISLWLFLRGPSVINAILVGIGFGLMAVTRETFVIAIFSWLIASIIWLFSKRGDLGLTEWLKGNISLYVKPLILAAVVSLVILVLGYSDFGKNSRGVFDFIQTYFAYKLVSGHEKPFYYYFQLLLWPQQLGWLWWTQIGVLLFALIGYIRYPVGAGRDACRFFFHGGLVYLLVFSFISYKTPWLASLGWLQICLAAGMGAAAIVRSFQGFWRVPVVTVVALVLSWQYLQSYYAIHRFSSDARNPYAYVPTSKDLERLPAWLEELQQLSGGTAEVSLAVIGREYWPLPWYLRKMDSVGYWPELPSHGGEFPIILVLPSAAEESAAALEESHTLIPRGLREEVLVMVAVRNDVWNKYMKNTDGE</sequence>
<feature type="transmembrane region" description="Helical" evidence="1">
    <location>
        <begin position="123"/>
        <end position="141"/>
    </location>
</feature>
<accession>A0AAQ3L6G3</accession>
<dbReference type="AlphaFoldDB" id="A0AAQ3L6G3"/>
<protein>
    <recommendedName>
        <fullName evidence="4">Glycosyltransferase RgtA/B/C/D-like domain-containing protein</fullName>
    </recommendedName>
</protein>
<keyword evidence="3" id="KW-1185">Reference proteome</keyword>
<evidence type="ECO:0000313" key="2">
    <source>
        <dbReference type="EMBL" id="WOO40190.1"/>
    </source>
</evidence>
<keyword evidence="1" id="KW-0472">Membrane</keyword>
<dbReference type="PANTHER" id="PTHR41710:SF2">
    <property type="entry name" value="GLYCOSYL TRANSFERASE FAMILY 39_83 DOMAIN-CONTAINING PROTEIN"/>
    <property type="match status" value="1"/>
</dbReference>
<feature type="transmembrane region" description="Helical" evidence="1">
    <location>
        <begin position="366"/>
        <end position="384"/>
    </location>
</feature>
<feature type="transmembrane region" description="Helical" evidence="1">
    <location>
        <begin position="227"/>
        <end position="244"/>
    </location>
</feature>
<feature type="transmembrane region" description="Helical" evidence="1">
    <location>
        <begin position="169"/>
        <end position="184"/>
    </location>
</feature>
<dbReference type="EMBL" id="CP136920">
    <property type="protein sequence ID" value="WOO40190.1"/>
    <property type="molecule type" value="Genomic_DNA"/>
</dbReference>
<keyword evidence="1" id="KW-0812">Transmembrane</keyword>
<feature type="transmembrane region" description="Helical" evidence="1">
    <location>
        <begin position="190"/>
        <end position="206"/>
    </location>
</feature>
<dbReference type="RefSeq" id="WP_317832330.1">
    <property type="nucleotide sequence ID" value="NZ_CP136920.1"/>
</dbReference>
<evidence type="ECO:0000256" key="1">
    <source>
        <dbReference type="SAM" id="Phobius"/>
    </source>
</evidence>
<dbReference type="KEGG" id="puo:RZN69_16335"/>
<reference evidence="2 3" key="1">
    <citation type="submission" date="2023-10" db="EMBL/GenBank/DDBJ databases">
        <title>Rubellicoccus peritrichatus gen. nov., sp. nov., isolated from an algae of coral reef tank.</title>
        <authorList>
            <person name="Luo J."/>
        </authorList>
    </citation>
    <scope>NUCLEOTIDE SEQUENCE [LARGE SCALE GENOMIC DNA]</scope>
    <source>
        <strain evidence="2 3">CR14</strain>
    </source>
</reference>
<feature type="transmembrane region" description="Helical" evidence="1">
    <location>
        <begin position="318"/>
        <end position="335"/>
    </location>
</feature>
<evidence type="ECO:0000313" key="3">
    <source>
        <dbReference type="Proteomes" id="UP001304300"/>
    </source>
</evidence>
<feature type="transmembrane region" description="Helical" evidence="1">
    <location>
        <begin position="288"/>
        <end position="306"/>
    </location>
</feature>
<evidence type="ECO:0008006" key="4">
    <source>
        <dbReference type="Google" id="ProtNLM"/>
    </source>
</evidence>